<proteinExistence type="predicted"/>
<feature type="transmembrane region" description="Helical" evidence="1">
    <location>
        <begin position="6"/>
        <end position="28"/>
    </location>
</feature>
<evidence type="ECO:0000313" key="2">
    <source>
        <dbReference type="EMBL" id="MBC9246388.1"/>
    </source>
</evidence>
<keyword evidence="1" id="KW-0472">Membrane</keyword>
<reference evidence="2" key="1">
    <citation type="submission" date="2020-08" db="EMBL/GenBank/DDBJ databases">
        <title>Paracoccus amoyensis sp. nov., isolated from the surface seawater at coast of Xiamen, Fujian.</title>
        <authorList>
            <person name="Lyu L."/>
        </authorList>
    </citation>
    <scope>NUCLEOTIDE SEQUENCE</scope>
    <source>
        <strain evidence="2">11-3</strain>
    </source>
</reference>
<dbReference type="EMBL" id="JACOQL010000002">
    <property type="protein sequence ID" value="MBC9246388.1"/>
    <property type="molecule type" value="Genomic_DNA"/>
</dbReference>
<keyword evidence="3" id="KW-1185">Reference proteome</keyword>
<dbReference type="Proteomes" id="UP000608594">
    <property type="component" value="Unassembled WGS sequence"/>
</dbReference>
<gene>
    <name evidence="2" type="ORF">H4P12_06610</name>
</gene>
<organism evidence="2 3">
    <name type="scientific">Paracoccus amoyensis</name>
    <dbReference type="NCBI Taxonomy" id="2760093"/>
    <lineage>
        <taxon>Bacteria</taxon>
        <taxon>Pseudomonadati</taxon>
        <taxon>Pseudomonadota</taxon>
        <taxon>Alphaproteobacteria</taxon>
        <taxon>Rhodobacterales</taxon>
        <taxon>Paracoccaceae</taxon>
        <taxon>Paracoccus</taxon>
    </lineage>
</organism>
<dbReference type="AlphaFoldDB" id="A0A926G5X3"/>
<evidence type="ECO:0000313" key="3">
    <source>
        <dbReference type="Proteomes" id="UP000608594"/>
    </source>
</evidence>
<keyword evidence="1" id="KW-0812">Transmembrane</keyword>
<evidence type="ECO:0008006" key="4">
    <source>
        <dbReference type="Google" id="ProtNLM"/>
    </source>
</evidence>
<protein>
    <recommendedName>
        <fullName evidence="4">STAS domain-containing protein</fullName>
    </recommendedName>
</protein>
<comment type="caution">
    <text evidence="2">The sequence shown here is derived from an EMBL/GenBank/DDBJ whole genome shotgun (WGS) entry which is preliminary data.</text>
</comment>
<evidence type="ECO:0000256" key="1">
    <source>
        <dbReference type="SAM" id="Phobius"/>
    </source>
</evidence>
<dbReference type="RefSeq" id="WP_187792878.1">
    <property type="nucleotide sequence ID" value="NZ_JACOQL010000002.1"/>
</dbReference>
<sequence>MTTVVLHDLLIGVAVGIAISLVEVVPYIRRRFSVTCRQHHHGVELSLTGAVTCKDVPKFLEALEGLPEEQALHLNTRRLRYEDHTSAETFTDRIRRQTKAGQRIEMTPPRNAQPLLGRIVKQFATATG</sequence>
<accession>A0A926G5X3</accession>
<keyword evidence="1" id="KW-1133">Transmembrane helix</keyword>
<name>A0A926G5X3_9RHOB</name>